<organism evidence="1 2">
    <name type="scientific">Mucilaginibacter galii</name>
    <dbReference type="NCBI Taxonomy" id="2005073"/>
    <lineage>
        <taxon>Bacteria</taxon>
        <taxon>Pseudomonadati</taxon>
        <taxon>Bacteroidota</taxon>
        <taxon>Sphingobacteriia</taxon>
        <taxon>Sphingobacteriales</taxon>
        <taxon>Sphingobacteriaceae</taxon>
        <taxon>Mucilaginibacter</taxon>
    </lineage>
</organism>
<dbReference type="RefSeq" id="WP_188418343.1">
    <property type="nucleotide sequence ID" value="NZ_BMDO01000011.1"/>
</dbReference>
<protein>
    <submittedName>
        <fullName evidence="1">Uncharacterized protein</fullName>
    </submittedName>
</protein>
<keyword evidence="2" id="KW-1185">Reference proteome</keyword>
<sequence length="104" mass="11715">MPLKQLLVFLSLIVIASCKNNSGNLFIEPIDESLNGRLITGQGLNPNYYSKKDLFQYYEVANDGALPADSLFLKLNTFISKKYKRTAIGQASTLTVFFYKKKLV</sequence>
<name>A0A917JBD3_9SPHI</name>
<dbReference type="PROSITE" id="PS51257">
    <property type="entry name" value="PROKAR_LIPOPROTEIN"/>
    <property type="match status" value="1"/>
</dbReference>
<dbReference type="Proteomes" id="UP000662074">
    <property type="component" value="Unassembled WGS sequence"/>
</dbReference>
<comment type="caution">
    <text evidence="1">The sequence shown here is derived from an EMBL/GenBank/DDBJ whole genome shotgun (WGS) entry which is preliminary data.</text>
</comment>
<proteinExistence type="predicted"/>
<evidence type="ECO:0000313" key="1">
    <source>
        <dbReference type="EMBL" id="GGI52228.1"/>
    </source>
</evidence>
<dbReference type="EMBL" id="BMDO01000011">
    <property type="protein sequence ID" value="GGI52228.1"/>
    <property type="molecule type" value="Genomic_DNA"/>
</dbReference>
<evidence type="ECO:0000313" key="2">
    <source>
        <dbReference type="Proteomes" id="UP000662074"/>
    </source>
</evidence>
<dbReference type="AlphaFoldDB" id="A0A917JBD3"/>
<accession>A0A917JBD3</accession>
<reference evidence="1" key="1">
    <citation type="journal article" date="2014" name="Int. J. Syst. Evol. Microbiol.">
        <title>Complete genome sequence of Corynebacterium casei LMG S-19264T (=DSM 44701T), isolated from a smear-ripened cheese.</title>
        <authorList>
            <consortium name="US DOE Joint Genome Institute (JGI-PGF)"/>
            <person name="Walter F."/>
            <person name="Albersmeier A."/>
            <person name="Kalinowski J."/>
            <person name="Ruckert C."/>
        </authorList>
    </citation>
    <scope>NUCLEOTIDE SEQUENCE</scope>
    <source>
        <strain evidence="1">CCM 8711</strain>
    </source>
</reference>
<reference evidence="1" key="2">
    <citation type="submission" date="2020-09" db="EMBL/GenBank/DDBJ databases">
        <authorList>
            <person name="Sun Q."/>
            <person name="Sedlacek I."/>
        </authorList>
    </citation>
    <scope>NUCLEOTIDE SEQUENCE</scope>
    <source>
        <strain evidence="1">CCM 8711</strain>
    </source>
</reference>
<gene>
    <name evidence="1" type="ORF">GCM10011425_34400</name>
</gene>